<evidence type="ECO:0000256" key="9">
    <source>
        <dbReference type="ARBA" id="ARBA00022723"/>
    </source>
</evidence>
<keyword evidence="11 22" id="KW-0560">Oxidoreductase</keyword>
<dbReference type="EMBL" id="JBEVCJ010000037">
    <property type="protein sequence ID" value="MET1257162.1"/>
    <property type="molecule type" value="Genomic_DNA"/>
</dbReference>
<keyword evidence="12" id="KW-0408">Iron</keyword>
<comment type="caution">
    <text evidence="22">The sequence shown here is derived from an EMBL/GenBank/DDBJ whole genome shotgun (WGS) entry which is preliminary data.</text>
</comment>
<evidence type="ECO:0000259" key="18">
    <source>
        <dbReference type="PROSITE" id="PS51085"/>
    </source>
</evidence>
<evidence type="ECO:0000256" key="16">
    <source>
        <dbReference type="ARBA" id="ARBA00032783"/>
    </source>
</evidence>
<keyword evidence="23" id="KW-1185">Reference proteome</keyword>
<dbReference type="PROSITE" id="PS00551">
    <property type="entry name" value="MOLYBDOPTERIN_PROK_1"/>
    <property type="match status" value="1"/>
</dbReference>
<dbReference type="InterPro" id="IPR019574">
    <property type="entry name" value="NADH_UbQ_OxRdtase_Gsu_4Fe4S-bd"/>
</dbReference>
<dbReference type="InterPro" id="IPR017896">
    <property type="entry name" value="4Fe4S_Fe-S-bd"/>
</dbReference>
<comment type="similarity">
    <text evidence="4">In the C-terminal section; belongs to the prokaryotic molybdopterin-containing oxidoreductase family.</text>
</comment>
<keyword evidence="7" id="KW-0500">Molybdenum</keyword>
<comment type="subunit">
    <text evidence="14">Composed of 13 different subunits. Subunits NuoCD, E, F, and G constitute the peripheral sector of the complex.</text>
</comment>
<dbReference type="SUPFAM" id="SSF54292">
    <property type="entry name" value="2Fe-2S ferredoxin-like"/>
    <property type="match status" value="1"/>
</dbReference>
<dbReference type="InterPro" id="IPR001041">
    <property type="entry name" value="2Fe-2S_ferredoxin-type"/>
</dbReference>
<evidence type="ECO:0000313" key="22">
    <source>
        <dbReference type="EMBL" id="MET1257162.1"/>
    </source>
</evidence>
<dbReference type="InterPro" id="IPR017900">
    <property type="entry name" value="4Fe4S_Fe_S_CS"/>
</dbReference>
<evidence type="ECO:0000256" key="2">
    <source>
        <dbReference type="ARBA" id="ARBA00001966"/>
    </source>
</evidence>
<evidence type="ECO:0000313" key="23">
    <source>
        <dbReference type="Proteomes" id="UP001548189"/>
    </source>
</evidence>
<dbReference type="SUPFAM" id="SSF54862">
    <property type="entry name" value="4Fe-4S ferredoxins"/>
    <property type="match status" value="1"/>
</dbReference>
<evidence type="ECO:0000256" key="11">
    <source>
        <dbReference type="ARBA" id="ARBA00023002"/>
    </source>
</evidence>
<dbReference type="InterPro" id="IPR000283">
    <property type="entry name" value="NADH_UbQ_OxRdtase_75kDa_su_CS"/>
</dbReference>
<protein>
    <recommendedName>
        <fullName evidence="5">NADH-quinone oxidoreductase subunit G</fullName>
    </recommendedName>
    <alternativeName>
        <fullName evidence="15">NADH dehydrogenase I subunit G</fullName>
    </alternativeName>
    <alternativeName>
        <fullName evidence="16">NDH-1 subunit G</fullName>
    </alternativeName>
</protein>
<feature type="domain" description="4Fe-4S ferredoxin-type" evidence="19">
    <location>
        <begin position="150"/>
        <end position="169"/>
    </location>
</feature>
<dbReference type="CDD" id="cd00508">
    <property type="entry name" value="MopB_CT_Fdh-Nap-like"/>
    <property type="match status" value="1"/>
</dbReference>
<dbReference type="InterPro" id="IPR006655">
    <property type="entry name" value="Mopterin_OxRdtase_prok_CS"/>
</dbReference>
<comment type="cofactor">
    <cofactor evidence="1">
        <name>Mo-bis(molybdopterin guanine dinucleotide)</name>
        <dbReference type="ChEBI" id="CHEBI:60539"/>
    </cofactor>
</comment>
<dbReference type="Pfam" id="PF13510">
    <property type="entry name" value="Fer2_4"/>
    <property type="match status" value="1"/>
</dbReference>
<dbReference type="Pfam" id="PF00384">
    <property type="entry name" value="Molybdopterin"/>
    <property type="match status" value="1"/>
</dbReference>
<organism evidence="22 23">
    <name type="scientific">Aliikangiella maris</name>
    <dbReference type="NCBI Taxonomy" id="3162458"/>
    <lineage>
        <taxon>Bacteria</taxon>
        <taxon>Pseudomonadati</taxon>
        <taxon>Pseudomonadota</taxon>
        <taxon>Gammaproteobacteria</taxon>
        <taxon>Oceanospirillales</taxon>
        <taxon>Pleioneaceae</taxon>
        <taxon>Aliikangiella</taxon>
    </lineage>
</organism>
<dbReference type="PROSITE" id="PS00198">
    <property type="entry name" value="4FE4S_FER_1"/>
    <property type="match status" value="1"/>
</dbReference>
<dbReference type="InterPro" id="IPR036010">
    <property type="entry name" value="2Fe-2S_ferredoxin-like_sf"/>
</dbReference>
<dbReference type="InterPro" id="IPR006478">
    <property type="entry name" value="Formate_DH_asu"/>
</dbReference>
<dbReference type="PROSITE" id="PS51669">
    <property type="entry name" value="4FE4S_MOW_BIS_MGD"/>
    <property type="match status" value="1"/>
</dbReference>
<dbReference type="PROSITE" id="PS51379">
    <property type="entry name" value="4FE4S_FER_2"/>
    <property type="match status" value="2"/>
</dbReference>
<keyword evidence="6" id="KW-0004">4Fe-4S</keyword>
<evidence type="ECO:0000256" key="5">
    <source>
        <dbReference type="ARBA" id="ARBA00019902"/>
    </source>
</evidence>
<evidence type="ECO:0000256" key="6">
    <source>
        <dbReference type="ARBA" id="ARBA00022485"/>
    </source>
</evidence>
<dbReference type="Gene3D" id="3.10.20.740">
    <property type="match status" value="1"/>
</dbReference>
<evidence type="ECO:0000256" key="17">
    <source>
        <dbReference type="ARBA" id="ARBA00034078"/>
    </source>
</evidence>
<accession>A0ABV2BYZ5</accession>
<comment type="cofactor">
    <cofactor evidence="17">
        <name>[2Fe-2S] cluster</name>
        <dbReference type="ChEBI" id="CHEBI:190135"/>
    </cofactor>
</comment>
<dbReference type="InterPro" id="IPR006657">
    <property type="entry name" value="MoPterin_dinucl-bd_dom"/>
</dbReference>
<keyword evidence="8" id="KW-0001">2Fe-2S</keyword>
<dbReference type="InterPro" id="IPR050123">
    <property type="entry name" value="Prok_molybdopt-oxidoreductase"/>
</dbReference>
<dbReference type="Pfam" id="PF04879">
    <property type="entry name" value="Molybdop_Fe4S4"/>
    <property type="match status" value="1"/>
</dbReference>
<evidence type="ECO:0000256" key="7">
    <source>
        <dbReference type="ARBA" id="ARBA00022505"/>
    </source>
</evidence>
<feature type="domain" description="4Fe-4S His(Cys)3-ligated-type" evidence="21">
    <location>
        <begin position="89"/>
        <end position="128"/>
    </location>
</feature>
<evidence type="ECO:0000256" key="14">
    <source>
        <dbReference type="ARBA" id="ARBA00026021"/>
    </source>
</evidence>
<keyword evidence="13" id="KW-0411">Iron-sulfur</keyword>
<dbReference type="SMART" id="SM00929">
    <property type="entry name" value="NADH-G_4Fe-4S_3"/>
    <property type="match status" value="1"/>
</dbReference>
<evidence type="ECO:0000256" key="13">
    <source>
        <dbReference type="ARBA" id="ARBA00023014"/>
    </source>
</evidence>
<evidence type="ECO:0000256" key="10">
    <source>
        <dbReference type="ARBA" id="ARBA00022737"/>
    </source>
</evidence>
<dbReference type="GO" id="GO:0008863">
    <property type="term" value="F:formate dehydrogenase (NAD+) activity"/>
    <property type="evidence" value="ECO:0007669"/>
    <property type="project" value="UniProtKB-EC"/>
</dbReference>
<keyword evidence="10" id="KW-0677">Repeat</keyword>
<evidence type="ECO:0000259" key="19">
    <source>
        <dbReference type="PROSITE" id="PS51379"/>
    </source>
</evidence>
<dbReference type="Gene3D" id="3.40.228.10">
    <property type="entry name" value="Dimethylsulfoxide Reductase, domain 2"/>
    <property type="match status" value="1"/>
</dbReference>
<dbReference type="Gene3D" id="3.30.70.20">
    <property type="match status" value="1"/>
</dbReference>
<reference evidence="22 23" key="1">
    <citation type="submission" date="2024-06" db="EMBL/GenBank/DDBJ databases">
        <authorList>
            <person name="Li F."/>
        </authorList>
    </citation>
    <scope>NUCLEOTIDE SEQUENCE [LARGE SCALE GENOMIC DNA]</scope>
    <source>
        <strain evidence="22 23">GXAS 311</strain>
    </source>
</reference>
<dbReference type="PROSITE" id="PS51839">
    <property type="entry name" value="4FE4S_HC3"/>
    <property type="match status" value="1"/>
</dbReference>
<feature type="domain" description="2Fe-2S ferredoxin-type" evidence="18">
    <location>
        <begin position="8"/>
        <end position="89"/>
    </location>
</feature>
<dbReference type="Gene3D" id="3.40.50.740">
    <property type="match status" value="1"/>
</dbReference>
<dbReference type="PROSITE" id="PS51085">
    <property type="entry name" value="2FE2S_FER_2"/>
    <property type="match status" value="1"/>
</dbReference>
<feature type="domain" description="4Fe-4S Mo/W bis-MGD-type" evidence="20">
    <location>
        <begin position="229"/>
        <end position="285"/>
    </location>
</feature>
<keyword evidence="9" id="KW-0479">Metal-binding</keyword>
<dbReference type="Gene3D" id="2.40.40.20">
    <property type="match status" value="1"/>
</dbReference>
<dbReference type="SUPFAM" id="SSF50692">
    <property type="entry name" value="ADC-like"/>
    <property type="match status" value="1"/>
</dbReference>
<dbReference type="Gene3D" id="2.20.25.90">
    <property type="entry name" value="ADC-like domains"/>
    <property type="match status" value="1"/>
</dbReference>
<dbReference type="InterPro" id="IPR006656">
    <property type="entry name" value="Mopterin_OxRdtase"/>
</dbReference>
<evidence type="ECO:0000256" key="12">
    <source>
        <dbReference type="ARBA" id="ARBA00023004"/>
    </source>
</evidence>
<dbReference type="InterPro" id="IPR041924">
    <property type="entry name" value="Formate_Dh-H_N"/>
</dbReference>
<dbReference type="Pfam" id="PF10588">
    <property type="entry name" value="NADH-G_4Fe-4S_3"/>
    <property type="match status" value="1"/>
</dbReference>
<evidence type="ECO:0000256" key="8">
    <source>
        <dbReference type="ARBA" id="ARBA00022714"/>
    </source>
</evidence>
<evidence type="ECO:0000259" key="21">
    <source>
        <dbReference type="PROSITE" id="PS51839"/>
    </source>
</evidence>
<dbReference type="CDD" id="cd02753">
    <property type="entry name" value="MopB_Formate-Dh-H"/>
    <property type="match status" value="1"/>
</dbReference>
<dbReference type="CDD" id="cd00207">
    <property type="entry name" value="fer2"/>
    <property type="match status" value="1"/>
</dbReference>
<dbReference type="PROSITE" id="PS00641">
    <property type="entry name" value="COMPLEX1_75K_1"/>
    <property type="match status" value="1"/>
</dbReference>
<dbReference type="PANTHER" id="PTHR43105">
    <property type="entry name" value="RESPIRATORY NITRATE REDUCTASE"/>
    <property type="match status" value="1"/>
</dbReference>
<evidence type="ECO:0000256" key="3">
    <source>
        <dbReference type="ARBA" id="ARBA00005404"/>
    </source>
</evidence>
<proteinExistence type="inferred from homology"/>
<evidence type="ECO:0000259" key="20">
    <source>
        <dbReference type="PROSITE" id="PS51669"/>
    </source>
</evidence>
<dbReference type="NCBIfam" id="TIGR01591">
    <property type="entry name" value="Fdh-alpha"/>
    <property type="match status" value="1"/>
</dbReference>
<dbReference type="Pfam" id="PF12838">
    <property type="entry name" value="Fer4_7"/>
    <property type="match status" value="1"/>
</dbReference>
<dbReference type="SMART" id="SM00926">
    <property type="entry name" value="Molybdop_Fe4S4"/>
    <property type="match status" value="1"/>
</dbReference>
<dbReference type="InterPro" id="IPR027467">
    <property type="entry name" value="MopterinOxRdtase_cofactor_BS"/>
</dbReference>
<comment type="similarity">
    <text evidence="3">Belongs to the complex I 75 kDa subunit family.</text>
</comment>
<comment type="cofactor">
    <cofactor evidence="2">
        <name>[4Fe-4S] cluster</name>
        <dbReference type="ChEBI" id="CHEBI:49883"/>
    </cofactor>
</comment>
<feature type="domain" description="4Fe-4S ferredoxin-type" evidence="19">
    <location>
        <begin position="193"/>
        <end position="223"/>
    </location>
</feature>
<evidence type="ECO:0000256" key="15">
    <source>
        <dbReference type="ARBA" id="ARBA00031577"/>
    </source>
</evidence>
<evidence type="ECO:0000256" key="1">
    <source>
        <dbReference type="ARBA" id="ARBA00001942"/>
    </source>
</evidence>
<dbReference type="PROSITE" id="PS00490">
    <property type="entry name" value="MOLYBDOPTERIN_PROK_2"/>
    <property type="match status" value="1"/>
</dbReference>
<dbReference type="Proteomes" id="UP001548189">
    <property type="component" value="Unassembled WGS sequence"/>
</dbReference>
<dbReference type="Pfam" id="PF01568">
    <property type="entry name" value="Molydop_binding"/>
    <property type="match status" value="1"/>
</dbReference>
<gene>
    <name evidence="22" type="primary">fdhF</name>
    <name evidence="22" type="ORF">ABVT43_18605</name>
</gene>
<dbReference type="PIRSF" id="PIRSF036643">
    <property type="entry name" value="FDH_alpha"/>
    <property type="match status" value="1"/>
</dbReference>
<dbReference type="PANTHER" id="PTHR43105:SF14">
    <property type="entry name" value="FORMATE DEHYDROGENASE H"/>
    <property type="match status" value="1"/>
</dbReference>
<dbReference type="InterPro" id="IPR009010">
    <property type="entry name" value="Asp_de-COase-like_dom_sf"/>
</dbReference>
<dbReference type="InterPro" id="IPR006963">
    <property type="entry name" value="Mopterin_OxRdtase_4Fe-4S_dom"/>
</dbReference>
<dbReference type="RefSeq" id="WP_353897745.1">
    <property type="nucleotide sequence ID" value="NZ_JBEVCJ010000037.1"/>
</dbReference>
<evidence type="ECO:0000256" key="4">
    <source>
        <dbReference type="ARBA" id="ARBA00007023"/>
    </source>
</evidence>
<name>A0ABV2BYZ5_9GAMM</name>
<sequence>MTKNPELAKVAFINGQPYQIEAGETILQFAQRYHFSIPTLCDDSRLEAYGACRVCSVDVALQADGPQKVVASCHTPVAEGMHIETHSVAIQKLRKNIVELVVSDHPLDCDTCESNGHCELQDVAAEVGITESRYQNAENHSHYDKDESHPYMRSDLAKCINCYRCVRACDEIQGELVLGISGRGFASKIIKDDDVSFDESACVSCGACAHTCPTGAISDIFQARAVEAEKKVRTVCSYCGVGCNLEVSVRGNEILSIRAPNDAEVNQGHTCLKGRYAWKFYNHPERLKTPLIKKNGQFVSASWDEAYQLIATRLSKIKIEHGADAIAGISSARCTNEENYLMQKLLRAVIGTNNIDCCARVCHSPTAYGMQQAFGTGAATNSIKDIKETSFIMVIGANPTAAHPVTGAKIKQQLMKGVPSIVIDPVKTEIARYATYHLQLRPGTNLAMMNMMCYYIIEQNLVDDAFITERCEDWESFKARVMALNMDELESICGVDKALVKRAAVAYASADKAMSFHGLGVTEHSQGSRTVMYIANLAMMTGNIGRPGVGVNPLRGQNNVQGAADMGCQPHQGAGYMPIDSADNHAKYTAHYGVHMPEKAGLKIPQMFNAAVAGDLKAIWIMGEDVAQTDPNQQHVLAALNNLDFLVVQEIFLSETAKLADVVLPGTSFLEKSGTFTNGERRIQAVNAAIEPLSGCKTDGQILADMINHLGGQQPSAAPEVVLEEIAQIVPFFAGVKWHELGENGKQWPVLADGQGTDILHIEQFKRGKGKFHYFDFAETQELIANGATFPFILTTSRVLEHYNAATMTRRTNNEKIVDKDILLINPQDARRKQIVSDSEVKLFSERGEIRMVAKVSNKVKPGVLFTTFHFPELMVNRLTGDICDTETMCPEYKVVAVDVQPLSC</sequence>
<dbReference type="SUPFAM" id="SSF53706">
    <property type="entry name" value="Formate dehydrogenase/DMSO reductase, domains 1-3"/>
    <property type="match status" value="1"/>
</dbReference>